<protein>
    <recommendedName>
        <fullName evidence="1">RNA helicase</fullName>
        <ecNumber evidence="1">3.6.4.13</ecNumber>
    </recommendedName>
</protein>
<keyword evidence="5" id="KW-0067">ATP-binding</keyword>
<organism evidence="10 11">
    <name type="scientific">Marasmius oreades</name>
    <name type="common">fairy-ring Marasmius</name>
    <dbReference type="NCBI Taxonomy" id="181124"/>
    <lineage>
        <taxon>Eukaryota</taxon>
        <taxon>Fungi</taxon>
        <taxon>Dikarya</taxon>
        <taxon>Basidiomycota</taxon>
        <taxon>Agaricomycotina</taxon>
        <taxon>Agaricomycetes</taxon>
        <taxon>Agaricomycetidae</taxon>
        <taxon>Agaricales</taxon>
        <taxon>Marasmiineae</taxon>
        <taxon>Marasmiaceae</taxon>
        <taxon>Marasmius</taxon>
    </lineage>
</organism>
<dbReference type="SUPFAM" id="SSF52540">
    <property type="entry name" value="P-loop containing nucleoside triphosphate hydrolases"/>
    <property type="match status" value="1"/>
</dbReference>
<dbReference type="GO" id="GO:0016787">
    <property type="term" value="F:hydrolase activity"/>
    <property type="evidence" value="ECO:0007669"/>
    <property type="project" value="UniProtKB-KW"/>
</dbReference>
<dbReference type="InterPro" id="IPR001650">
    <property type="entry name" value="Helicase_C-like"/>
</dbReference>
<comment type="caution">
    <text evidence="10">The sequence shown here is derived from an EMBL/GenBank/DDBJ whole genome shotgun (WGS) entry which is preliminary data.</text>
</comment>
<feature type="domain" description="Helicase C-terminal" evidence="9">
    <location>
        <begin position="564"/>
        <end position="787"/>
    </location>
</feature>
<feature type="domain" description="Helicase ATP-binding" evidence="8">
    <location>
        <begin position="254"/>
        <end position="537"/>
    </location>
</feature>
<dbReference type="Pfam" id="PF00270">
    <property type="entry name" value="DEAD"/>
    <property type="match status" value="1"/>
</dbReference>
<evidence type="ECO:0000256" key="7">
    <source>
        <dbReference type="SAM" id="MobiDB-lite"/>
    </source>
</evidence>
<feature type="region of interest" description="Disordered" evidence="7">
    <location>
        <begin position="127"/>
        <end position="170"/>
    </location>
</feature>
<evidence type="ECO:0000256" key="2">
    <source>
        <dbReference type="ARBA" id="ARBA00022741"/>
    </source>
</evidence>
<feature type="region of interest" description="Disordered" evidence="7">
    <location>
        <begin position="409"/>
        <end position="440"/>
    </location>
</feature>
<feature type="compositionally biased region" description="Basic and acidic residues" evidence="7">
    <location>
        <begin position="352"/>
        <end position="364"/>
    </location>
</feature>
<dbReference type="AlphaFoldDB" id="A0A9P7UWB1"/>
<evidence type="ECO:0000313" key="11">
    <source>
        <dbReference type="Proteomes" id="UP001049176"/>
    </source>
</evidence>
<dbReference type="Pfam" id="PF00271">
    <property type="entry name" value="Helicase_C"/>
    <property type="match status" value="1"/>
</dbReference>
<feature type="region of interest" description="Disordered" evidence="7">
    <location>
        <begin position="658"/>
        <end position="694"/>
    </location>
</feature>
<feature type="compositionally biased region" description="Low complexity" evidence="7">
    <location>
        <begin position="366"/>
        <end position="377"/>
    </location>
</feature>
<comment type="catalytic activity">
    <reaction evidence="6">
        <text>ATP + H2O = ADP + phosphate + H(+)</text>
        <dbReference type="Rhea" id="RHEA:13065"/>
        <dbReference type="ChEBI" id="CHEBI:15377"/>
        <dbReference type="ChEBI" id="CHEBI:15378"/>
        <dbReference type="ChEBI" id="CHEBI:30616"/>
        <dbReference type="ChEBI" id="CHEBI:43474"/>
        <dbReference type="ChEBI" id="CHEBI:456216"/>
        <dbReference type="EC" id="3.6.4.13"/>
    </reaction>
</comment>
<dbReference type="SMART" id="SM00487">
    <property type="entry name" value="DEXDc"/>
    <property type="match status" value="1"/>
</dbReference>
<dbReference type="Gene3D" id="3.40.50.300">
    <property type="entry name" value="P-loop containing nucleotide triphosphate hydrolases"/>
    <property type="match status" value="2"/>
</dbReference>
<gene>
    <name evidence="10" type="ORF">E1B28_006054</name>
</gene>
<keyword evidence="4" id="KW-0347">Helicase</keyword>
<dbReference type="Proteomes" id="UP001049176">
    <property type="component" value="Chromosome 3"/>
</dbReference>
<evidence type="ECO:0000256" key="3">
    <source>
        <dbReference type="ARBA" id="ARBA00022801"/>
    </source>
</evidence>
<dbReference type="RefSeq" id="XP_043011754.1">
    <property type="nucleotide sequence ID" value="XM_043150664.1"/>
</dbReference>
<dbReference type="EMBL" id="CM032183">
    <property type="protein sequence ID" value="KAG7095284.1"/>
    <property type="molecule type" value="Genomic_DNA"/>
</dbReference>
<evidence type="ECO:0000256" key="6">
    <source>
        <dbReference type="ARBA" id="ARBA00047984"/>
    </source>
</evidence>
<feature type="compositionally biased region" description="Low complexity" evidence="7">
    <location>
        <begin position="151"/>
        <end position="168"/>
    </location>
</feature>
<feature type="region of interest" description="Disordered" evidence="7">
    <location>
        <begin position="61"/>
        <end position="94"/>
    </location>
</feature>
<keyword evidence="3" id="KW-0378">Hydrolase</keyword>
<dbReference type="PROSITE" id="PS51192">
    <property type="entry name" value="HELICASE_ATP_BIND_1"/>
    <property type="match status" value="1"/>
</dbReference>
<dbReference type="GO" id="GO:0005524">
    <property type="term" value="F:ATP binding"/>
    <property type="evidence" value="ECO:0007669"/>
    <property type="project" value="UniProtKB-KW"/>
</dbReference>
<feature type="compositionally biased region" description="Polar residues" evidence="7">
    <location>
        <begin position="662"/>
        <end position="672"/>
    </location>
</feature>
<dbReference type="InterPro" id="IPR027417">
    <property type="entry name" value="P-loop_NTPase"/>
</dbReference>
<keyword evidence="11" id="KW-1185">Reference proteome</keyword>
<proteinExistence type="predicted"/>
<keyword evidence="2" id="KW-0547">Nucleotide-binding</keyword>
<dbReference type="InterPro" id="IPR014001">
    <property type="entry name" value="Helicase_ATP-bd"/>
</dbReference>
<dbReference type="OrthoDB" id="10256233at2759"/>
<dbReference type="GO" id="GO:0003676">
    <property type="term" value="F:nucleic acid binding"/>
    <property type="evidence" value="ECO:0007669"/>
    <property type="project" value="InterPro"/>
</dbReference>
<sequence length="787" mass="87551">MSLFSVCCAAKSYCRAQQRQMLKQFYSSTAVWNEGLTARRHRKSNKLSSLQPTQFVREEVPHNDMKDGLPEQGRATGFRRRSGPSNRRDWMRRSGRWGDELENTNADSSLIQQVKSKISETGEVYSNRSAEALSRSSQTYKKYDSSQTKDLNSSLEASPNNEPSSSPNTYLPPIKAFFEPPPDLAGRQTASVKLEHKTIPETSVYTKFTSPPLLQGLHSCLLDLIGPHATPTQIQALSMKQILPHSDRSSLKYPGSEPQWKQWLLASETGSGKSIAYLLPLLQSLKLTELNASSSRTRANDKKEVNPRALILAPTHELARQLSMFAKALQHEIKMRIMCASRANTASSGQEKFSRSHARERGLRASEMSSMDLSGSDSGEFELSRNYHPVDVLVGTPMKLLEMVRGRGWEKDEDGPGLAPASDEVEDENRKLRRGRDKIPGVSNKAKNEGFIGLEHIEWVIVDEADVLFDPDFQETTRMLLSDISVARSSSSSFNNISSSDCSASTTHPFNLIFTSATIPTSLHNYIAQNHPDMQRLVSPGVHKLPKDLKVEYVDWTGGNRMADIEKRIRQVWAEDSSTIPKGNLSQVLIFCNKSNKVQVLGEYLESKKIKTVSVTSTSGTRARGSNRHLSGFLKTLPGKGPEVEQIEKREIIWDNEEADQHQTASSTSSGPAVSGPRVLKPTTTSVGYPPMPLSQFKEQTPRVMITTSLLSRGLDFSPTIKHVFIVDEPRNVLDFLHRAGRSGRAGHKGRVVVFGKFPDSGRGAGRSREVKKRVGELISRRRPTAP</sequence>
<feature type="compositionally biased region" description="Polar residues" evidence="7">
    <location>
        <begin position="127"/>
        <end position="150"/>
    </location>
</feature>
<evidence type="ECO:0000259" key="9">
    <source>
        <dbReference type="PROSITE" id="PS51194"/>
    </source>
</evidence>
<evidence type="ECO:0000256" key="4">
    <source>
        <dbReference type="ARBA" id="ARBA00022806"/>
    </source>
</evidence>
<dbReference type="GeneID" id="66075130"/>
<dbReference type="SMART" id="SM00490">
    <property type="entry name" value="HELICc"/>
    <property type="match status" value="1"/>
</dbReference>
<evidence type="ECO:0000313" key="10">
    <source>
        <dbReference type="EMBL" id="KAG7095284.1"/>
    </source>
</evidence>
<accession>A0A9P7UWB1</accession>
<dbReference type="PROSITE" id="PS51194">
    <property type="entry name" value="HELICASE_CTER"/>
    <property type="match status" value="1"/>
</dbReference>
<dbReference type="PANTHER" id="PTHR47960">
    <property type="entry name" value="DEAD-BOX ATP-DEPENDENT RNA HELICASE 50"/>
    <property type="match status" value="1"/>
</dbReference>
<evidence type="ECO:0000259" key="8">
    <source>
        <dbReference type="PROSITE" id="PS51192"/>
    </source>
</evidence>
<feature type="region of interest" description="Disordered" evidence="7">
    <location>
        <begin position="346"/>
        <end position="377"/>
    </location>
</feature>
<reference evidence="10" key="1">
    <citation type="journal article" date="2021" name="Genome Biol. Evol.">
        <title>The assembled and annotated genome of the fairy-ring fungus Marasmius oreades.</title>
        <authorList>
            <person name="Hiltunen M."/>
            <person name="Ament-Velasquez S.L."/>
            <person name="Johannesson H."/>
        </authorList>
    </citation>
    <scope>NUCLEOTIDE SEQUENCE</scope>
    <source>
        <strain evidence="10">03SP1</strain>
    </source>
</reference>
<evidence type="ECO:0000256" key="5">
    <source>
        <dbReference type="ARBA" id="ARBA00022840"/>
    </source>
</evidence>
<dbReference type="InterPro" id="IPR011545">
    <property type="entry name" value="DEAD/DEAH_box_helicase_dom"/>
</dbReference>
<dbReference type="EC" id="3.6.4.13" evidence="1"/>
<name>A0A9P7UWB1_9AGAR</name>
<dbReference type="GO" id="GO:0003724">
    <property type="term" value="F:RNA helicase activity"/>
    <property type="evidence" value="ECO:0007669"/>
    <property type="project" value="UniProtKB-EC"/>
</dbReference>
<evidence type="ECO:0000256" key="1">
    <source>
        <dbReference type="ARBA" id="ARBA00012552"/>
    </source>
</evidence>